<dbReference type="AlphaFoldDB" id="A0AA40CF46"/>
<evidence type="ECO:0000256" key="1">
    <source>
        <dbReference type="SAM" id="Phobius"/>
    </source>
</evidence>
<comment type="caution">
    <text evidence="2">The sequence shown here is derived from an EMBL/GenBank/DDBJ whole genome shotgun (WGS) entry which is preliminary data.</text>
</comment>
<reference evidence="2" key="1">
    <citation type="submission" date="2023-06" db="EMBL/GenBank/DDBJ databases">
        <title>Genome-scale phylogeny and comparative genomics of the fungal order Sordariales.</title>
        <authorList>
            <consortium name="Lawrence Berkeley National Laboratory"/>
            <person name="Hensen N."/>
            <person name="Bonometti L."/>
            <person name="Westerberg I."/>
            <person name="Brannstrom I.O."/>
            <person name="Guillou S."/>
            <person name="Cros-Aarteil S."/>
            <person name="Calhoun S."/>
            <person name="Haridas S."/>
            <person name="Kuo A."/>
            <person name="Mondo S."/>
            <person name="Pangilinan J."/>
            <person name="Riley R."/>
            <person name="LaButti K."/>
            <person name="Andreopoulos B."/>
            <person name="Lipzen A."/>
            <person name="Chen C."/>
            <person name="Yanf M."/>
            <person name="Daum C."/>
            <person name="Ng V."/>
            <person name="Clum A."/>
            <person name="Steindorff A."/>
            <person name="Ohm R."/>
            <person name="Martin F."/>
            <person name="Silar P."/>
            <person name="Natvig D."/>
            <person name="Lalanne C."/>
            <person name="Gautier V."/>
            <person name="Ament-velasquez S.L."/>
            <person name="Kruys A."/>
            <person name="Hutchinson M.I."/>
            <person name="Powell A.J."/>
            <person name="Barry K."/>
            <person name="Miller A.N."/>
            <person name="Grigoriev I.V."/>
            <person name="Debuchy R."/>
            <person name="Gladieux P."/>
            <person name="Thoren M.H."/>
            <person name="Johannesson H."/>
        </authorList>
    </citation>
    <scope>NUCLEOTIDE SEQUENCE</scope>
    <source>
        <strain evidence="2">SMH3391-2</strain>
    </source>
</reference>
<dbReference type="EMBL" id="JAULSR010000001">
    <property type="protein sequence ID" value="KAK0635104.1"/>
    <property type="molecule type" value="Genomic_DNA"/>
</dbReference>
<sequence>MFILYFFFLSPWFVYFVFKMKRGNVIFFFEVVCLGCLSRFFIAQDPAHWAQY</sequence>
<organism evidence="2 3">
    <name type="scientific">Bombardia bombarda</name>
    <dbReference type="NCBI Taxonomy" id="252184"/>
    <lineage>
        <taxon>Eukaryota</taxon>
        <taxon>Fungi</taxon>
        <taxon>Dikarya</taxon>
        <taxon>Ascomycota</taxon>
        <taxon>Pezizomycotina</taxon>
        <taxon>Sordariomycetes</taxon>
        <taxon>Sordariomycetidae</taxon>
        <taxon>Sordariales</taxon>
        <taxon>Lasiosphaeriaceae</taxon>
        <taxon>Bombardia</taxon>
    </lineage>
</organism>
<evidence type="ECO:0000313" key="2">
    <source>
        <dbReference type="EMBL" id="KAK0635104.1"/>
    </source>
</evidence>
<feature type="transmembrane region" description="Helical" evidence="1">
    <location>
        <begin position="25"/>
        <end position="42"/>
    </location>
</feature>
<keyword evidence="3" id="KW-1185">Reference proteome</keyword>
<evidence type="ECO:0000313" key="3">
    <source>
        <dbReference type="Proteomes" id="UP001174934"/>
    </source>
</evidence>
<accession>A0AA40CF46</accession>
<dbReference type="Proteomes" id="UP001174934">
    <property type="component" value="Unassembled WGS sequence"/>
</dbReference>
<keyword evidence="1" id="KW-0812">Transmembrane</keyword>
<protein>
    <submittedName>
        <fullName evidence="2">Uncharacterized protein</fullName>
    </submittedName>
</protein>
<gene>
    <name evidence="2" type="ORF">B0T17DRAFT_515358</name>
</gene>
<keyword evidence="1" id="KW-0472">Membrane</keyword>
<keyword evidence="1" id="KW-1133">Transmembrane helix</keyword>
<name>A0AA40CF46_9PEZI</name>
<proteinExistence type="predicted"/>